<dbReference type="CDD" id="cd23963">
    <property type="entry name" value="GT29_ST8SIA"/>
    <property type="match status" value="1"/>
</dbReference>
<evidence type="ECO:0000256" key="11">
    <source>
        <dbReference type="SAM" id="MobiDB-lite"/>
    </source>
</evidence>
<organism evidence="13 14">
    <name type="scientific">Patiria miniata</name>
    <name type="common">Bat star</name>
    <name type="synonym">Asterina miniata</name>
    <dbReference type="NCBI Taxonomy" id="46514"/>
    <lineage>
        <taxon>Eukaryota</taxon>
        <taxon>Metazoa</taxon>
        <taxon>Echinodermata</taxon>
        <taxon>Eleutherozoa</taxon>
        <taxon>Asterozoa</taxon>
        <taxon>Asteroidea</taxon>
        <taxon>Valvatacea</taxon>
        <taxon>Valvatida</taxon>
        <taxon>Asterinidae</taxon>
        <taxon>Patiria</taxon>
    </lineage>
</organism>
<evidence type="ECO:0000256" key="10">
    <source>
        <dbReference type="ARBA" id="ARBA00023180"/>
    </source>
</evidence>
<keyword evidence="9 12" id="KW-0472">Membrane</keyword>
<dbReference type="InterPro" id="IPR050943">
    <property type="entry name" value="Glycosyltr_29_Sialyltrsf"/>
</dbReference>
<dbReference type="PANTHER" id="PTHR11987">
    <property type="entry name" value="ALPHA-2,8-SIALYLTRANSFERASE"/>
    <property type="match status" value="1"/>
</dbReference>
<accession>A0A914AUY8</accession>
<dbReference type="GO" id="GO:0000139">
    <property type="term" value="C:Golgi membrane"/>
    <property type="evidence" value="ECO:0007669"/>
    <property type="project" value="UniProtKB-SubCell"/>
</dbReference>
<sequence length="422" mass="48170">MIVGKRRTFLYFVSCFLILMVIVTLRGGNHHGGPRTSPRSRTRDAKRSADAHAKNAPNPYKYKVFDNYNEANEEYDAYKDQGPNGDSTDPLDIRTFSSTDDQLLYLYNKVLSAPWMPNRKNLASFRDVFYRQTRNMTAQDEVILNHQNVKLGDSLPYAFTNTLGAKDGVKYYFNITQEILDEIPVASPFHGKTFKRCSVVGNSGILWNSKCGKDIDKADFVFRSNVPPLRPFVVDAGRKSNLSTMNPSIINNRFRRLKDIADHEKFAKEIGEYNGMLWLPCIGSVKMVEVCLQAKRSLDFHGGGNPRTAIANPYHYIAVQYFWSHRNLTQFMSTGFYVTHLSLAMCDETHLYGFWPFGTTVEDSPTDPDNNTVSFRQRKVRYHYFDNLPGPNGAHSMQDEFGVLVQMHKLGMLKMHASSCQE</sequence>
<dbReference type="RefSeq" id="XP_038067130.1">
    <property type="nucleotide sequence ID" value="XM_038211202.1"/>
</dbReference>
<dbReference type="Proteomes" id="UP000887568">
    <property type="component" value="Unplaced"/>
</dbReference>
<keyword evidence="8" id="KW-0333">Golgi apparatus</keyword>
<evidence type="ECO:0000256" key="6">
    <source>
        <dbReference type="ARBA" id="ARBA00022968"/>
    </source>
</evidence>
<dbReference type="AlphaFoldDB" id="A0A914AUY8"/>
<keyword evidence="14" id="KW-1185">Reference proteome</keyword>
<dbReference type="PANTHER" id="PTHR11987:SF54">
    <property type="entry name" value="ST8 ALPHA-N-ACETYL-NEURAMINIDE ALPHA-2,8-SIALYLTRANSFERASE 6"/>
    <property type="match status" value="1"/>
</dbReference>
<dbReference type="Pfam" id="PF00777">
    <property type="entry name" value="Glyco_transf_29"/>
    <property type="match status" value="1"/>
</dbReference>
<dbReference type="EnsemblMetazoa" id="XM_038211202.1">
    <property type="protein sequence ID" value="XP_038067130.1"/>
    <property type="gene ID" value="LOC119737108"/>
</dbReference>
<dbReference type="EnsemblMetazoa" id="XM_038211178.1">
    <property type="protein sequence ID" value="XP_038067106.1"/>
    <property type="gene ID" value="LOC119737086"/>
</dbReference>
<keyword evidence="4" id="KW-0808">Transferase</keyword>
<evidence type="ECO:0000256" key="5">
    <source>
        <dbReference type="ARBA" id="ARBA00022692"/>
    </source>
</evidence>
<evidence type="ECO:0000256" key="7">
    <source>
        <dbReference type="ARBA" id="ARBA00022989"/>
    </source>
</evidence>
<evidence type="ECO:0000256" key="12">
    <source>
        <dbReference type="SAM" id="Phobius"/>
    </source>
</evidence>
<evidence type="ECO:0000256" key="8">
    <source>
        <dbReference type="ARBA" id="ARBA00023034"/>
    </source>
</evidence>
<feature type="compositionally biased region" description="Basic and acidic residues" evidence="11">
    <location>
        <begin position="41"/>
        <end position="53"/>
    </location>
</feature>
<dbReference type="InterPro" id="IPR038578">
    <property type="entry name" value="GT29-like_sf"/>
</dbReference>
<dbReference type="OrthoDB" id="10264956at2759"/>
<dbReference type="GeneID" id="119737108"/>
<keyword evidence="7 12" id="KW-1133">Transmembrane helix</keyword>
<dbReference type="GO" id="GO:0003828">
    <property type="term" value="F:alpha-N-acetylneuraminate alpha-2,8-sialyltransferase activity"/>
    <property type="evidence" value="ECO:0007669"/>
    <property type="project" value="TreeGrafter"/>
</dbReference>
<feature type="transmembrane region" description="Helical" evidence="12">
    <location>
        <begin position="9"/>
        <end position="28"/>
    </location>
</feature>
<evidence type="ECO:0000256" key="9">
    <source>
        <dbReference type="ARBA" id="ARBA00023136"/>
    </source>
</evidence>
<dbReference type="Gene3D" id="3.90.1480.20">
    <property type="entry name" value="Glycosyl transferase family 29"/>
    <property type="match status" value="1"/>
</dbReference>
<comment type="subcellular location">
    <subcellularLocation>
        <location evidence="1">Golgi apparatus membrane</location>
        <topology evidence="1">Single-pass type II membrane protein</topology>
    </subcellularLocation>
</comment>
<protein>
    <submittedName>
        <fullName evidence="13">Uncharacterized protein</fullName>
    </submittedName>
</protein>
<dbReference type="GO" id="GO:0009311">
    <property type="term" value="P:oligosaccharide metabolic process"/>
    <property type="evidence" value="ECO:0007669"/>
    <property type="project" value="TreeGrafter"/>
</dbReference>
<keyword evidence="3" id="KW-0328">Glycosyltransferase</keyword>
<reference evidence="13" key="1">
    <citation type="submission" date="2022-11" db="UniProtKB">
        <authorList>
            <consortium name="EnsemblMetazoa"/>
        </authorList>
    </citation>
    <scope>IDENTIFICATION</scope>
</reference>
<proteinExistence type="inferred from homology"/>
<evidence type="ECO:0000313" key="13">
    <source>
        <dbReference type="EnsemblMetazoa" id="XP_038067106.1"/>
    </source>
</evidence>
<keyword evidence="10" id="KW-0325">Glycoprotein</keyword>
<keyword evidence="6" id="KW-0735">Signal-anchor</keyword>
<dbReference type="RefSeq" id="XP_038067106.1">
    <property type="nucleotide sequence ID" value="XM_038211178.1"/>
</dbReference>
<evidence type="ECO:0000256" key="1">
    <source>
        <dbReference type="ARBA" id="ARBA00004323"/>
    </source>
</evidence>
<dbReference type="GeneID" id="119737086"/>
<dbReference type="OMA" id="ALEMCEH"/>
<name>A0A914AUY8_PATMI</name>
<dbReference type="InterPro" id="IPR001675">
    <property type="entry name" value="Glyco_trans_29"/>
</dbReference>
<dbReference type="GO" id="GO:0006491">
    <property type="term" value="P:N-glycan processing"/>
    <property type="evidence" value="ECO:0007669"/>
    <property type="project" value="TreeGrafter"/>
</dbReference>
<comment type="similarity">
    <text evidence="2">Belongs to the glycosyltransferase 29 family.</text>
</comment>
<evidence type="ECO:0000256" key="4">
    <source>
        <dbReference type="ARBA" id="ARBA00022679"/>
    </source>
</evidence>
<evidence type="ECO:0000256" key="3">
    <source>
        <dbReference type="ARBA" id="ARBA00022676"/>
    </source>
</evidence>
<evidence type="ECO:0000313" key="14">
    <source>
        <dbReference type="Proteomes" id="UP000887568"/>
    </source>
</evidence>
<feature type="region of interest" description="Disordered" evidence="11">
    <location>
        <begin position="29"/>
        <end position="58"/>
    </location>
</feature>
<evidence type="ECO:0000256" key="2">
    <source>
        <dbReference type="ARBA" id="ARBA00006003"/>
    </source>
</evidence>
<keyword evidence="5 12" id="KW-0812">Transmembrane</keyword>